<evidence type="ECO:0000256" key="4">
    <source>
        <dbReference type="ARBA" id="ARBA00023004"/>
    </source>
</evidence>
<gene>
    <name evidence="6" type="primary">ric</name>
    <name evidence="6" type="ORF">H9789_02090</name>
</gene>
<name>A0A9E2P1V8_9BACT</name>
<proteinExistence type="predicted"/>
<organism evidence="6 7">
    <name type="scientific">Candidatus Paraprevotella stercoravium</name>
    <dbReference type="NCBI Taxonomy" id="2838725"/>
    <lineage>
        <taxon>Bacteria</taxon>
        <taxon>Pseudomonadati</taxon>
        <taxon>Bacteroidota</taxon>
        <taxon>Bacteroidia</taxon>
        <taxon>Bacteroidales</taxon>
        <taxon>Prevotellaceae</taxon>
        <taxon>Paraprevotella</taxon>
    </lineage>
</organism>
<dbReference type="Pfam" id="PF04405">
    <property type="entry name" value="ScdA_N"/>
    <property type="match status" value="1"/>
</dbReference>
<comment type="caution">
    <text evidence="6">The sequence shown here is derived from an EMBL/GenBank/DDBJ whole genome shotgun (WGS) entry which is preliminary data.</text>
</comment>
<dbReference type="PANTHER" id="PTHR36438:SF1">
    <property type="entry name" value="IRON-SULFUR CLUSTER REPAIR PROTEIN YTFE"/>
    <property type="match status" value="1"/>
</dbReference>
<dbReference type="Proteomes" id="UP000823865">
    <property type="component" value="Unassembled WGS sequence"/>
</dbReference>
<evidence type="ECO:0000313" key="6">
    <source>
        <dbReference type="EMBL" id="MBU3852620.1"/>
    </source>
</evidence>
<evidence type="ECO:0000313" key="7">
    <source>
        <dbReference type="Proteomes" id="UP000823865"/>
    </source>
</evidence>
<evidence type="ECO:0000256" key="3">
    <source>
        <dbReference type="ARBA" id="ARBA00022723"/>
    </source>
</evidence>
<protein>
    <submittedName>
        <fullName evidence="6">Iron-sulfur cluster repair di-iron protein</fullName>
    </submittedName>
</protein>
<reference evidence="6" key="2">
    <citation type="submission" date="2021-04" db="EMBL/GenBank/DDBJ databases">
        <authorList>
            <person name="Gilroy R."/>
        </authorList>
    </citation>
    <scope>NUCLEOTIDE SEQUENCE</scope>
    <source>
        <strain evidence="6">G3-2149</strain>
    </source>
</reference>
<keyword evidence="2" id="KW-0963">Cytoplasm</keyword>
<dbReference type="Gene3D" id="1.20.120.520">
    <property type="entry name" value="nmb1532 protein domain like"/>
    <property type="match status" value="1"/>
</dbReference>
<dbReference type="NCBIfam" id="TIGR03652">
    <property type="entry name" value="FeS_repair_RIC"/>
    <property type="match status" value="1"/>
</dbReference>
<dbReference type="GO" id="GO:0046872">
    <property type="term" value="F:metal ion binding"/>
    <property type="evidence" value="ECO:0007669"/>
    <property type="project" value="UniProtKB-KW"/>
</dbReference>
<dbReference type="InterPro" id="IPR012312">
    <property type="entry name" value="Hemerythrin-like"/>
</dbReference>
<dbReference type="GO" id="GO:0005737">
    <property type="term" value="C:cytoplasm"/>
    <property type="evidence" value="ECO:0007669"/>
    <property type="project" value="UniProtKB-SubCell"/>
</dbReference>
<dbReference type="AlphaFoldDB" id="A0A9E2P1V8"/>
<dbReference type="Pfam" id="PF01814">
    <property type="entry name" value="Hemerythrin"/>
    <property type="match status" value="1"/>
</dbReference>
<keyword evidence="3" id="KW-0479">Metal-binding</keyword>
<evidence type="ECO:0000256" key="2">
    <source>
        <dbReference type="ARBA" id="ARBA00022490"/>
    </source>
</evidence>
<dbReference type="EMBL" id="JAHLFU010000035">
    <property type="protein sequence ID" value="MBU3852620.1"/>
    <property type="molecule type" value="Genomic_DNA"/>
</dbReference>
<keyword evidence="4" id="KW-0408">Iron</keyword>
<evidence type="ECO:0000256" key="1">
    <source>
        <dbReference type="ARBA" id="ARBA00004496"/>
    </source>
</evidence>
<accession>A0A9E2P1V8</accession>
<evidence type="ECO:0000259" key="5">
    <source>
        <dbReference type="Pfam" id="PF01814"/>
    </source>
</evidence>
<feature type="domain" description="Hemerythrin-like" evidence="5">
    <location>
        <begin position="85"/>
        <end position="235"/>
    </location>
</feature>
<dbReference type="InterPro" id="IPR019903">
    <property type="entry name" value="RIC_family"/>
</dbReference>
<sequence>MTNKEDLLRTPIGTLVARDFNTTRVFKQFGLDFCCHGQDDLATACRRQQADADEVVRSLEQLHTRPHEGGSIPFASWPLDLLMDYILKIHHRGIRTRGPQLLELVRKVAQVHGSTHPELLELQQLIEESLTDLEAHLQKEEQVLFPYLYELFEASAEGRMLEPMHCGSIANPIRVMHLEHEHEGDRYLHIRSLTDNFTTPADGCASYRLMMQELEAFVDALFEHIHLENNILFPEFLKLEERHTAGGPVYRID</sequence>
<comment type="subcellular location">
    <subcellularLocation>
        <location evidence="1">Cytoplasm</location>
    </subcellularLocation>
</comment>
<reference evidence="6" key="1">
    <citation type="journal article" date="2021" name="PeerJ">
        <title>Extensive microbial diversity within the chicken gut microbiome revealed by metagenomics and culture.</title>
        <authorList>
            <person name="Gilroy R."/>
            <person name="Ravi A."/>
            <person name="Getino M."/>
            <person name="Pursley I."/>
            <person name="Horton D.L."/>
            <person name="Alikhan N.F."/>
            <person name="Baker D."/>
            <person name="Gharbi K."/>
            <person name="Hall N."/>
            <person name="Watson M."/>
            <person name="Adriaenssens E.M."/>
            <person name="Foster-Nyarko E."/>
            <person name="Jarju S."/>
            <person name="Secka A."/>
            <person name="Antonio M."/>
            <person name="Oren A."/>
            <person name="Chaudhuri R.R."/>
            <person name="La Ragione R."/>
            <person name="Hildebrand F."/>
            <person name="Pallen M.J."/>
        </authorList>
    </citation>
    <scope>NUCLEOTIDE SEQUENCE</scope>
    <source>
        <strain evidence="6">G3-2149</strain>
    </source>
</reference>
<dbReference type="PANTHER" id="PTHR36438">
    <property type="entry name" value="IRON-SULFUR CLUSTER REPAIR PROTEIN YTFE"/>
    <property type="match status" value="1"/>
</dbReference>